<protein>
    <submittedName>
        <fullName evidence="1">GSVIVT00036363001</fullName>
    </submittedName>
</protein>
<reference evidence="1" key="1">
    <citation type="submission" date="2014-09" db="EMBL/GenBank/DDBJ databases">
        <authorList>
            <person name="Magalhaes I.L.F."/>
            <person name="Oliveira U."/>
            <person name="Santos F.R."/>
            <person name="Vidigal T.H.D.A."/>
            <person name="Brescovit A.D."/>
            <person name="Santos A.J."/>
        </authorList>
    </citation>
    <scope>NUCLEOTIDE SEQUENCE</scope>
    <source>
        <tissue evidence="1">Shoot tissue taken approximately 20 cm above the soil surface</tissue>
    </source>
</reference>
<name>A0A0A8YMG8_ARUDO</name>
<accession>A0A0A8YMG8</accession>
<organism evidence="1">
    <name type="scientific">Arundo donax</name>
    <name type="common">Giant reed</name>
    <name type="synonym">Donax arundinaceus</name>
    <dbReference type="NCBI Taxonomy" id="35708"/>
    <lineage>
        <taxon>Eukaryota</taxon>
        <taxon>Viridiplantae</taxon>
        <taxon>Streptophyta</taxon>
        <taxon>Embryophyta</taxon>
        <taxon>Tracheophyta</taxon>
        <taxon>Spermatophyta</taxon>
        <taxon>Magnoliopsida</taxon>
        <taxon>Liliopsida</taxon>
        <taxon>Poales</taxon>
        <taxon>Poaceae</taxon>
        <taxon>PACMAD clade</taxon>
        <taxon>Arundinoideae</taxon>
        <taxon>Arundineae</taxon>
        <taxon>Arundo</taxon>
    </lineage>
</organism>
<sequence>MATRVHSAPSELN</sequence>
<proteinExistence type="predicted"/>
<dbReference type="EMBL" id="GBRH01271635">
    <property type="protein sequence ID" value="JAD26260.1"/>
    <property type="molecule type" value="Transcribed_RNA"/>
</dbReference>
<evidence type="ECO:0000313" key="1">
    <source>
        <dbReference type="EMBL" id="JAD26260.1"/>
    </source>
</evidence>
<reference evidence="1" key="2">
    <citation type="journal article" date="2015" name="Data Brief">
        <title>Shoot transcriptome of the giant reed, Arundo donax.</title>
        <authorList>
            <person name="Barrero R.A."/>
            <person name="Guerrero F.D."/>
            <person name="Moolhuijzen P."/>
            <person name="Goolsby J.A."/>
            <person name="Tidwell J."/>
            <person name="Bellgard S.E."/>
            <person name="Bellgard M.I."/>
        </authorList>
    </citation>
    <scope>NUCLEOTIDE SEQUENCE</scope>
    <source>
        <tissue evidence="1">Shoot tissue taken approximately 20 cm above the soil surface</tissue>
    </source>
</reference>